<organism evidence="5 6">
    <name type="scientific">Tetranychus urticae</name>
    <name type="common">Two-spotted spider mite</name>
    <dbReference type="NCBI Taxonomy" id="32264"/>
    <lineage>
        <taxon>Eukaryota</taxon>
        <taxon>Metazoa</taxon>
        <taxon>Ecdysozoa</taxon>
        <taxon>Arthropoda</taxon>
        <taxon>Chelicerata</taxon>
        <taxon>Arachnida</taxon>
        <taxon>Acari</taxon>
        <taxon>Acariformes</taxon>
        <taxon>Trombidiformes</taxon>
        <taxon>Prostigmata</taxon>
        <taxon>Eleutherengona</taxon>
        <taxon>Raphignathae</taxon>
        <taxon>Tetranychoidea</taxon>
        <taxon>Tetranychidae</taxon>
        <taxon>Tetranychus</taxon>
    </lineage>
</organism>
<dbReference type="GO" id="GO:0005694">
    <property type="term" value="C:chromosome"/>
    <property type="evidence" value="ECO:0007669"/>
    <property type="project" value="UniProtKB-ARBA"/>
</dbReference>
<dbReference type="PROSITE" id="PS50013">
    <property type="entry name" value="CHROMO_2"/>
    <property type="match status" value="2"/>
</dbReference>
<dbReference type="InterPro" id="IPR000953">
    <property type="entry name" value="Chromo/chromo_shadow_dom"/>
</dbReference>
<dbReference type="InterPro" id="IPR016197">
    <property type="entry name" value="Chromo-like_dom_sf"/>
</dbReference>
<dbReference type="Pfam" id="PF01393">
    <property type="entry name" value="Chromo_shadow"/>
    <property type="match status" value="1"/>
</dbReference>
<protein>
    <recommendedName>
        <fullName evidence="4">Chromo domain-containing protein</fullName>
    </recommendedName>
</protein>
<keyword evidence="6" id="KW-1185">Reference proteome</keyword>
<feature type="domain" description="Chromo" evidence="4">
    <location>
        <begin position="16"/>
        <end position="74"/>
    </location>
</feature>
<dbReference type="InterPro" id="IPR017984">
    <property type="entry name" value="Chromo_dom_subgr"/>
</dbReference>
<dbReference type="eggNOG" id="KOG1911">
    <property type="taxonomic scope" value="Eukaryota"/>
</dbReference>
<feature type="region of interest" description="Disordered" evidence="3">
    <location>
        <begin position="175"/>
        <end position="204"/>
    </location>
</feature>
<dbReference type="Pfam" id="PF00385">
    <property type="entry name" value="Chromo"/>
    <property type="match status" value="1"/>
</dbReference>
<dbReference type="CDD" id="cd00034">
    <property type="entry name" value="CSD"/>
    <property type="match status" value="1"/>
</dbReference>
<proteinExistence type="predicted"/>
<reference evidence="5" key="2">
    <citation type="submission" date="2015-06" db="UniProtKB">
        <authorList>
            <consortium name="EnsemblMetazoa"/>
        </authorList>
    </citation>
    <scope>IDENTIFICATION</scope>
</reference>
<dbReference type="EnsemblMetazoa" id="tetur20g02700.1">
    <property type="protein sequence ID" value="tetur20g02700.1"/>
    <property type="gene ID" value="tetur20g02700"/>
</dbReference>
<feature type="compositionally biased region" description="Polar residues" evidence="3">
    <location>
        <begin position="183"/>
        <end position="204"/>
    </location>
</feature>
<dbReference type="SMART" id="SM00298">
    <property type="entry name" value="CHROMO"/>
    <property type="match status" value="2"/>
</dbReference>
<dbReference type="SUPFAM" id="SSF54160">
    <property type="entry name" value="Chromo domain-like"/>
    <property type="match status" value="2"/>
</dbReference>
<dbReference type="InterPro" id="IPR008251">
    <property type="entry name" value="Chromo_shadow_dom"/>
</dbReference>
<evidence type="ECO:0000256" key="1">
    <source>
        <dbReference type="ARBA" id="ARBA00004123"/>
    </source>
</evidence>
<dbReference type="Proteomes" id="UP000015104">
    <property type="component" value="Unassembled WGS sequence"/>
</dbReference>
<dbReference type="PANTHER" id="PTHR22812">
    <property type="entry name" value="CHROMOBOX PROTEIN"/>
    <property type="match status" value="1"/>
</dbReference>
<dbReference type="InterPro" id="IPR023780">
    <property type="entry name" value="Chromo_domain"/>
</dbReference>
<dbReference type="OMA" id="NTWERLE"/>
<dbReference type="SMART" id="SM00300">
    <property type="entry name" value="ChSh"/>
    <property type="match status" value="1"/>
</dbReference>
<evidence type="ECO:0000313" key="6">
    <source>
        <dbReference type="Proteomes" id="UP000015104"/>
    </source>
</evidence>
<dbReference type="KEGG" id="tut:107366974"/>
<dbReference type="STRING" id="32264.T1KTC3"/>
<accession>T1KTC3</accession>
<comment type="subcellular location">
    <subcellularLocation>
        <location evidence="1">Nucleus</location>
    </subcellularLocation>
</comment>
<dbReference type="HOGENOM" id="CLU_045874_1_2_1"/>
<dbReference type="AlphaFoldDB" id="T1KTC3"/>
<dbReference type="InterPro" id="IPR051219">
    <property type="entry name" value="Heterochromatin_chromo-domain"/>
</dbReference>
<dbReference type="EMBL" id="CAEY01000522">
    <property type="status" value="NOT_ANNOTATED_CDS"/>
    <property type="molecule type" value="Genomic_DNA"/>
</dbReference>
<evidence type="ECO:0000256" key="2">
    <source>
        <dbReference type="ARBA" id="ARBA00023242"/>
    </source>
</evidence>
<dbReference type="Gene3D" id="2.40.50.40">
    <property type="match status" value="2"/>
</dbReference>
<feature type="domain" description="Chromo" evidence="4">
    <location>
        <begin position="97"/>
        <end position="155"/>
    </location>
</feature>
<evidence type="ECO:0000259" key="4">
    <source>
        <dbReference type="PROSITE" id="PS50013"/>
    </source>
</evidence>
<dbReference type="OrthoDB" id="273092at2759"/>
<sequence>MSVFIDFKPPDESEEYEVEKIYDKRTREGRVEYFLKWVGYPESANTWERLENLNCPALVAEFEEGRLKKKKRDQLRQTRGRPQSPVKNGVCGIENGFEVERIIGATDVHGELEFLIKWKESPLAELVKASIANEKLPAAVIAFYEARLVTRFSKSESNKDVKKFKLANNGRNLNSVSDDDSLNGDSMETDTAITAGTSTNEASI</sequence>
<dbReference type="GO" id="GO:0005634">
    <property type="term" value="C:nucleus"/>
    <property type="evidence" value="ECO:0007669"/>
    <property type="project" value="UniProtKB-SubCell"/>
</dbReference>
<keyword evidence="2" id="KW-0539">Nucleus</keyword>
<name>T1KTC3_TETUR</name>
<dbReference type="PRINTS" id="PR00504">
    <property type="entry name" value="CHROMODOMAIN"/>
</dbReference>
<reference evidence="6" key="1">
    <citation type="submission" date="2011-08" db="EMBL/GenBank/DDBJ databases">
        <authorList>
            <person name="Rombauts S."/>
        </authorList>
    </citation>
    <scope>NUCLEOTIDE SEQUENCE</scope>
    <source>
        <strain evidence="6">London</strain>
    </source>
</reference>
<evidence type="ECO:0000256" key="3">
    <source>
        <dbReference type="SAM" id="MobiDB-lite"/>
    </source>
</evidence>
<evidence type="ECO:0000313" key="5">
    <source>
        <dbReference type="EnsemblMetazoa" id="tetur20g02700.1"/>
    </source>
</evidence>
<gene>
    <name evidence="5" type="primary">107366974</name>
</gene>